<dbReference type="AlphaFoldDB" id="A0A4R7D001"/>
<keyword evidence="3" id="KW-1185">Reference proteome</keyword>
<dbReference type="EMBL" id="SNZV01000004">
    <property type="protein sequence ID" value="TDS13990.1"/>
    <property type="molecule type" value="Genomic_DNA"/>
</dbReference>
<protein>
    <submittedName>
        <fullName evidence="2">FAD dependent oxidoreductase</fullName>
    </submittedName>
</protein>
<proteinExistence type="predicted"/>
<sequence length="495" mass="55397">MPDLACSLKINIAPENGRQSEELISVSADSYCARATRLGMHCSVMQGFNLSFRQYKLVLCTFKFLKQAIHMKFMLTALIGLLFIPFPFCYAQKSKKPQLLVYGTGISAYTAALQSAKSGVPTLWVADTDTLLPAFSKRSVALEKKPDLDGGLWLDVLMHMAQSTTANDSLAQQVKNDMNPRLFMNAIASSLAETANLTVIRKQNVEDIKAHSKGWHITLASKQKYNLPLVVDASNGEELIKLLPQHVRSKENPLSPVSIMKTANMRTAVATGFIADTLYAWTLADVLSSERNGLFQMNDWQHAYGDDVRFTAAKAAIGQAVGATAAYLAFFKTTPDKIDVRKLQSEMMNYGMRIMPYADIAVSDPHFYAIQRFGLSGIIAGDKENGTYLFNGDAHVRYAEIQPILHRLFSRSQLWFADHQGEFFTWGDFLSLVKFVGLRGNEVDKAIEREWHTKLKFAGEFDTTKRVTRYQFAVILDRYASPYVKAVNQEGTFVN</sequence>
<dbReference type="OrthoDB" id="615715at2"/>
<organism evidence="2 3">
    <name type="scientific">Sphingobacterium paludis</name>
    <dbReference type="NCBI Taxonomy" id="1476465"/>
    <lineage>
        <taxon>Bacteria</taxon>
        <taxon>Pseudomonadati</taxon>
        <taxon>Bacteroidota</taxon>
        <taxon>Sphingobacteriia</taxon>
        <taxon>Sphingobacteriales</taxon>
        <taxon>Sphingobacteriaceae</taxon>
        <taxon>Sphingobacterium</taxon>
    </lineage>
</organism>
<keyword evidence="1" id="KW-1133">Transmembrane helix</keyword>
<accession>A0A4R7D001</accession>
<dbReference type="SUPFAM" id="SSF51905">
    <property type="entry name" value="FAD/NAD(P)-binding domain"/>
    <property type="match status" value="1"/>
</dbReference>
<dbReference type="InterPro" id="IPR036188">
    <property type="entry name" value="FAD/NAD-bd_sf"/>
</dbReference>
<dbReference type="Gene3D" id="3.50.50.60">
    <property type="entry name" value="FAD/NAD(P)-binding domain"/>
    <property type="match status" value="1"/>
</dbReference>
<reference evidence="2 3" key="1">
    <citation type="submission" date="2019-03" db="EMBL/GenBank/DDBJ databases">
        <title>Genomic Encyclopedia of Type Strains, Phase III (KMG-III): the genomes of soil and plant-associated and newly described type strains.</title>
        <authorList>
            <person name="Whitman W."/>
        </authorList>
    </citation>
    <scope>NUCLEOTIDE SEQUENCE [LARGE SCALE GENOMIC DNA]</scope>
    <source>
        <strain evidence="2 3">CGMCC 1.12801</strain>
    </source>
</reference>
<evidence type="ECO:0000313" key="2">
    <source>
        <dbReference type="EMBL" id="TDS13990.1"/>
    </source>
</evidence>
<evidence type="ECO:0000256" key="1">
    <source>
        <dbReference type="SAM" id="Phobius"/>
    </source>
</evidence>
<name>A0A4R7D001_9SPHI</name>
<keyword evidence="1" id="KW-0472">Membrane</keyword>
<evidence type="ECO:0000313" key="3">
    <source>
        <dbReference type="Proteomes" id="UP000294752"/>
    </source>
</evidence>
<gene>
    <name evidence="2" type="ORF">B0I21_104319</name>
</gene>
<feature type="transmembrane region" description="Helical" evidence="1">
    <location>
        <begin position="69"/>
        <end position="88"/>
    </location>
</feature>
<dbReference type="Pfam" id="PF12831">
    <property type="entry name" value="FAD_oxidored"/>
    <property type="match status" value="1"/>
</dbReference>
<keyword evidence="1" id="KW-0812">Transmembrane</keyword>
<dbReference type="Proteomes" id="UP000294752">
    <property type="component" value="Unassembled WGS sequence"/>
</dbReference>
<comment type="caution">
    <text evidence="2">The sequence shown here is derived from an EMBL/GenBank/DDBJ whole genome shotgun (WGS) entry which is preliminary data.</text>
</comment>